<reference evidence="1 2" key="1">
    <citation type="journal article" date="2014" name="Agronomy (Basel)">
        <title>A Draft Genome Sequence for Ensete ventricosum, the Drought-Tolerant Tree Against Hunger.</title>
        <authorList>
            <person name="Harrison J."/>
            <person name="Moore K.A."/>
            <person name="Paszkiewicz K."/>
            <person name="Jones T."/>
            <person name="Grant M."/>
            <person name="Ambacheew D."/>
            <person name="Muzemil S."/>
            <person name="Studholme D.J."/>
        </authorList>
    </citation>
    <scope>NUCLEOTIDE SEQUENCE [LARGE SCALE GENOMIC DNA]</scope>
</reference>
<gene>
    <name evidence="1" type="ORF">B296_00029432</name>
</gene>
<dbReference type="AlphaFoldDB" id="A0A426YI02"/>
<accession>A0A426YI02</accession>
<organism evidence="1 2">
    <name type="scientific">Ensete ventricosum</name>
    <name type="common">Abyssinian banana</name>
    <name type="synonym">Musa ensete</name>
    <dbReference type="NCBI Taxonomy" id="4639"/>
    <lineage>
        <taxon>Eukaryota</taxon>
        <taxon>Viridiplantae</taxon>
        <taxon>Streptophyta</taxon>
        <taxon>Embryophyta</taxon>
        <taxon>Tracheophyta</taxon>
        <taxon>Spermatophyta</taxon>
        <taxon>Magnoliopsida</taxon>
        <taxon>Liliopsida</taxon>
        <taxon>Zingiberales</taxon>
        <taxon>Musaceae</taxon>
        <taxon>Ensete</taxon>
    </lineage>
</organism>
<dbReference type="Proteomes" id="UP000287651">
    <property type="component" value="Unassembled WGS sequence"/>
</dbReference>
<evidence type="ECO:0000313" key="2">
    <source>
        <dbReference type="Proteomes" id="UP000287651"/>
    </source>
</evidence>
<sequence>TWFSGKPRLTIAGTPVENLSRDRRDLIVSCELSEMRLILWQLWMGRSSLRPSMYQT</sequence>
<protein>
    <submittedName>
        <fullName evidence="1">Uncharacterized protein</fullName>
    </submittedName>
</protein>
<comment type="caution">
    <text evidence="1">The sequence shown here is derived from an EMBL/GenBank/DDBJ whole genome shotgun (WGS) entry which is preliminary data.</text>
</comment>
<name>A0A426YI02_ENSVE</name>
<evidence type="ECO:0000313" key="1">
    <source>
        <dbReference type="EMBL" id="RRT51371.1"/>
    </source>
</evidence>
<feature type="non-terminal residue" evidence="1">
    <location>
        <position position="1"/>
    </location>
</feature>
<dbReference type="EMBL" id="AMZH03012260">
    <property type="protein sequence ID" value="RRT51371.1"/>
    <property type="molecule type" value="Genomic_DNA"/>
</dbReference>
<proteinExistence type="predicted"/>